<proteinExistence type="predicted"/>
<gene>
    <name evidence="2" type="ORF">BN1723_017326</name>
</gene>
<sequence>MRDMEPAEIGGLVHNQAAGKNISRILSNFPTVSIEAEIAPLNRDVLRIRLFITPDFRWNDYVNGTSESYYIWVENSETSEIYHHEFFILSRRKLNDDHELN</sequence>
<dbReference type="InterPro" id="IPR035892">
    <property type="entry name" value="C2_domain_sf"/>
</dbReference>
<accession>A0A0G4KUB9</accession>
<reference evidence="3" key="1">
    <citation type="submission" date="2015-05" db="EMBL/GenBank/DDBJ databases">
        <authorList>
            <person name="Fogelqvist Johan"/>
        </authorList>
    </citation>
    <scope>NUCLEOTIDE SEQUENCE [LARGE SCALE GENOMIC DNA]</scope>
</reference>
<evidence type="ECO:0000313" key="2">
    <source>
        <dbReference type="EMBL" id="CRK13030.1"/>
    </source>
</evidence>
<dbReference type="Proteomes" id="UP000045706">
    <property type="component" value="Unassembled WGS sequence"/>
</dbReference>
<dbReference type="Pfam" id="PF02889">
    <property type="entry name" value="Sec63"/>
    <property type="match status" value="1"/>
</dbReference>
<organism evidence="2 3">
    <name type="scientific">Verticillium longisporum</name>
    <name type="common">Verticillium dahliae var. longisporum</name>
    <dbReference type="NCBI Taxonomy" id="100787"/>
    <lineage>
        <taxon>Eukaryota</taxon>
        <taxon>Fungi</taxon>
        <taxon>Dikarya</taxon>
        <taxon>Ascomycota</taxon>
        <taxon>Pezizomycotina</taxon>
        <taxon>Sordariomycetes</taxon>
        <taxon>Hypocreomycetidae</taxon>
        <taxon>Glomerellales</taxon>
        <taxon>Plectosphaerellaceae</taxon>
        <taxon>Verticillium</taxon>
    </lineage>
</organism>
<dbReference type="SUPFAM" id="SSF81296">
    <property type="entry name" value="E set domains"/>
    <property type="match status" value="1"/>
</dbReference>
<feature type="non-terminal residue" evidence="2">
    <location>
        <position position="101"/>
    </location>
</feature>
<feature type="domain" description="SEC63" evidence="1">
    <location>
        <begin position="24"/>
        <end position="99"/>
    </location>
</feature>
<dbReference type="EMBL" id="CVQI01003736">
    <property type="protein sequence ID" value="CRK13030.1"/>
    <property type="molecule type" value="Genomic_DNA"/>
</dbReference>
<dbReference type="Gene3D" id="2.60.40.150">
    <property type="entry name" value="C2 domain"/>
    <property type="match status" value="1"/>
</dbReference>
<dbReference type="AlphaFoldDB" id="A0A0G4KUB9"/>
<protein>
    <recommendedName>
        <fullName evidence="1">SEC63 domain-containing protein</fullName>
    </recommendedName>
</protein>
<evidence type="ECO:0000313" key="3">
    <source>
        <dbReference type="Proteomes" id="UP000045706"/>
    </source>
</evidence>
<dbReference type="InterPro" id="IPR004179">
    <property type="entry name" value="Sec63-dom"/>
</dbReference>
<dbReference type="InterPro" id="IPR014756">
    <property type="entry name" value="Ig_E-set"/>
</dbReference>
<evidence type="ECO:0000259" key="1">
    <source>
        <dbReference type="Pfam" id="PF02889"/>
    </source>
</evidence>
<name>A0A0G4KUB9_VERLO</name>